<accession>A0A076G802</accession>
<dbReference type="OrthoDB" id="15649at10239"/>
<evidence type="ECO:0000313" key="2">
    <source>
        <dbReference type="Proteomes" id="UP000028664"/>
    </source>
</evidence>
<reference evidence="1 2" key="1">
    <citation type="submission" date="2014-06" db="EMBL/GenBank/DDBJ databases">
        <title>Bioinformatic genomic analysis of Bacillus phage Bobb.</title>
        <authorList>
            <person name="Lewis H.M.N."/>
            <person name="Temple L."/>
            <person name="Barth R.N."/>
            <person name="Bowles K.M."/>
            <person name="Churchin D.I."/>
            <person name="Scott-Croshaw C."/>
            <person name="Glasgow G.H."/>
            <person name="Gloe M.W."/>
            <person name="McGough T.M."/>
            <person name="Nutbrown S.A."/>
            <person name="Romulus S.R."/>
            <person name="Sanders K.A.M."/>
            <person name="Diachok C.R."/>
            <person name="Serigano J.P."/>
            <person name="Shin D."/>
            <person name="Suresh M.H."/>
            <person name="Conner A.R.N."/>
            <person name="Korba R.M."/>
            <person name="Livermore R.J."/>
            <person name="Rohlf M.B."/>
            <person name="Utterback S.D."/>
            <person name="Wilson V.E."/>
        </authorList>
    </citation>
    <scope>NUCLEOTIDE SEQUENCE [LARGE SCALE GENOMIC DNA]</scope>
</reference>
<dbReference type="Proteomes" id="UP000028664">
    <property type="component" value="Segment"/>
</dbReference>
<dbReference type="GeneID" id="20283495"/>
<dbReference type="EMBL" id="KM051843">
    <property type="protein sequence ID" value="AII28109.1"/>
    <property type="molecule type" value="Genomic_DNA"/>
</dbReference>
<keyword evidence="2" id="KW-1185">Reference proteome</keyword>
<proteinExistence type="predicted"/>
<dbReference type="RefSeq" id="YP_009056477.1">
    <property type="nucleotide sequence ID" value="NC_024792.1"/>
</dbReference>
<name>A0A076G802_9CAUD</name>
<evidence type="ECO:0000313" key="1">
    <source>
        <dbReference type="EMBL" id="AII28109.1"/>
    </source>
</evidence>
<dbReference type="KEGG" id="vg:20283495"/>
<protein>
    <submittedName>
        <fullName evidence="1">Uncharacterized protein</fullName>
    </submittedName>
</protein>
<sequence>MKINENKYHSTVKLEFRDLIGTFINTDRSIFHMYSIHRLLHLGVLVDFTYEYCKNTTDDKFIEVKLDLKEFGSAYFRIDTDSNYGSIADEESRKVLESFYVSYDTELGDTKRQSII</sequence>
<organism evidence="1 2">
    <name type="scientific">Bacillus phage Bobb</name>
    <dbReference type="NCBI Taxonomy" id="1527469"/>
    <lineage>
        <taxon>Viruses</taxon>
        <taxon>Duplodnaviria</taxon>
        <taxon>Heunggongvirae</taxon>
        <taxon>Uroviricota</taxon>
        <taxon>Caudoviricetes</taxon>
        <taxon>Herelleviridae</taxon>
        <taxon>Bastillevirinae</taxon>
        <taxon>Agatevirus</taxon>
        <taxon>Agatevirus bobb</taxon>
    </lineage>
</organism>